<dbReference type="InterPro" id="IPR001360">
    <property type="entry name" value="Glyco_hydro_1"/>
</dbReference>
<evidence type="ECO:0000256" key="1">
    <source>
        <dbReference type="ARBA" id="ARBA00010838"/>
    </source>
</evidence>
<dbReference type="Proteomes" id="UP000095287">
    <property type="component" value="Unplaced"/>
</dbReference>
<dbReference type="InterPro" id="IPR017853">
    <property type="entry name" value="GH"/>
</dbReference>
<evidence type="ECO:0000256" key="2">
    <source>
        <dbReference type="ARBA" id="ARBA00011738"/>
    </source>
</evidence>
<dbReference type="FunFam" id="3.20.20.80:FF:000013">
    <property type="entry name" value="lactase-phlorizin hydrolase"/>
    <property type="match status" value="1"/>
</dbReference>
<dbReference type="SUPFAM" id="SSF51445">
    <property type="entry name" value="(Trans)glycosidases"/>
    <property type="match status" value="1"/>
</dbReference>
<accession>A0A1I7XXV3</accession>
<comment type="subunit">
    <text evidence="2">Homodimer.</text>
</comment>
<keyword evidence="7" id="KW-1185">Reference proteome</keyword>
<evidence type="ECO:0000256" key="5">
    <source>
        <dbReference type="ARBA" id="ARBA00023295"/>
    </source>
</evidence>
<evidence type="ECO:0000313" key="7">
    <source>
        <dbReference type="Proteomes" id="UP000095287"/>
    </source>
</evidence>
<keyword evidence="4" id="KW-0325">Glycoprotein</keyword>
<dbReference type="GO" id="GO:0008422">
    <property type="term" value="F:beta-glucosidase activity"/>
    <property type="evidence" value="ECO:0007669"/>
    <property type="project" value="TreeGrafter"/>
</dbReference>
<evidence type="ECO:0000256" key="6">
    <source>
        <dbReference type="RuleBase" id="RU003690"/>
    </source>
</evidence>
<sequence>MSRHGYRSRVCIGKLLEMSTSVRTLRLHESITAKCAMVLIISFSSVDLASGNVTAAEFPKDFLWSTATSAFQVEGGTVGTGRGKSIWDRYVEQNPLINDTAEVACDSYHKFGEDVKNLNKLKVKGYRFSISWPRIFPNGFVDEINEEGVRYYHKLIDLLLQNDITPMVTLYHWDLPLTLGDKGGWLNKEIVTWYSDYARFCFQEFGSKVKYWITVNEPYIHCVHGYCGDVLQFAPGGFKPHCEWTMYLAAHNILLAHGKAANIYKNDFQATQKGKIGITEIAMWFTPMTEGDEEVARRAFEHQFGWVTHPIFSQEGDYPPEMKTRMEGLAKQEGRQSSRLPKFTKKEIEDLRGSADFLGINYYFGFLATSTEVNDPNYVNMTGKSQWEMDAGVFPYYSSKWPEVGGKDSQVRHYPDGLYNVLNYVRKNYNNTPVYITENGVVDTPGEDYNDVTRIFYIRGHLQATQKAITKDGCNVKGYTYWSLMDNFEWSSGYNSKFGLYKVDFASSNKIRIPKNSVKWYRHVIENNAIVD</sequence>
<dbReference type="PANTHER" id="PTHR10353">
    <property type="entry name" value="GLYCOSYL HYDROLASE"/>
    <property type="match status" value="1"/>
</dbReference>
<keyword evidence="5" id="KW-0326">Glycosidase</keyword>
<dbReference type="PROSITE" id="PS00653">
    <property type="entry name" value="GLYCOSYL_HYDROL_F1_2"/>
    <property type="match status" value="1"/>
</dbReference>
<reference evidence="8" key="1">
    <citation type="submission" date="2016-11" db="UniProtKB">
        <authorList>
            <consortium name="WormBaseParasite"/>
        </authorList>
    </citation>
    <scope>IDENTIFICATION</scope>
</reference>
<dbReference type="PRINTS" id="PR00131">
    <property type="entry name" value="GLHYDRLASE1"/>
</dbReference>
<dbReference type="PANTHER" id="PTHR10353:SF36">
    <property type="entry name" value="LP05116P"/>
    <property type="match status" value="1"/>
</dbReference>
<organism evidence="7 8">
    <name type="scientific">Steinernema glaseri</name>
    <dbReference type="NCBI Taxonomy" id="37863"/>
    <lineage>
        <taxon>Eukaryota</taxon>
        <taxon>Metazoa</taxon>
        <taxon>Ecdysozoa</taxon>
        <taxon>Nematoda</taxon>
        <taxon>Chromadorea</taxon>
        <taxon>Rhabditida</taxon>
        <taxon>Tylenchina</taxon>
        <taxon>Panagrolaimomorpha</taxon>
        <taxon>Strongyloidoidea</taxon>
        <taxon>Steinernematidae</taxon>
        <taxon>Steinernema</taxon>
    </lineage>
</organism>
<evidence type="ECO:0000313" key="8">
    <source>
        <dbReference type="WBParaSite" id="L893_g107.t1"/>
    </source>
</evidence>
<dbReference type="Gene3D" id="3.20.20.80">
    <property type="entry name" value="Glycosidases"/>
    <property type="match status" value="1"/>
</dbReference>
<dbReference type="Pfam" id="PF00232">
    <property type="entry name" value="Glyco_hydro_1"/>
    <property type="match status" value="1"/>
</dbReference>
<protein>
    <submittedName>
        <fullName evidence="8">Myrosinase 1</fullName>
    </submittedName>
</protein>
<keyword evidence="3" id="KW-0378">Hydrolase</keyword>
<dbReference type="AlphaFoldDB" id="A0A1I7XXV3"/>
<dbReference type="GO" id="GO:0005975">
    <property type="term" value="P:carbohydrate metabolic process"/>
    <property type="evidence" value="ECO:0007669"/>
    <property type="project" value="InterPro"/>
</dbReference>
<proteinExistence type="inferred from homology"/>
<dbReference type="InterPro" id="IPR033132">
    <property type="entry name" value="GH_1_N_CS"/>
</dbReference>
<evidence type="ECO:0000256" key="4">
    <source>
        <dbReference type="ARBA" id="ARBA00023180"/>
    </source>
</evidence>
<comment type="similarity">
    <text evidence="1 6">Belongs to the glycosyl hydrolase 1 family.</text>
</comment>
<name>A0A1I7XXV3_9BILA</name>
<evidence type="ECO:0000256" key="3">
    <source>
        <dbReference type="ARBA" id="ARBA00022801"/>
    </source>
</evidence>
<dbReference type="WBParaSite" id="L893_g107.t1">
    <property type="protein sequence ID" value="L893_g107.t1"/>
    <property type="gene ID" value="L893_g107"/>
</dbReference>